<dbReference type="EMBL" id="LAQT01000007">
    <property type="protein sequence ID" value="KPC53324.1"/>
    <property type="molecule type" value="Genomic_DNA"/>
</dbReference>
<evidence type="ECO:0000256" key="6">
    <source>
        <dbReference type="ARBA" id="ARBA00023237"/>
    </source>
</evidence>
<organism evidence="9 10">
    <name type="scientific">Amantichitinum ursilacus</name>
    <dbReference type="NCBI Taxonomy" id="857265"/>
    <lineage>
        <taxon>Bacteria</taxon>
        <taxon>Pseudomonadati</taxon>
        <taxon>Pseudomonadota</taxon>
        <taxon>Betaproteobacteria</taxon>
        <taxon>Neisseriales</taxon>
        <taxon>Chitinibacteraceae</taxon>
        <taxon>Amantichitinum</taxon>
    </lineage>
</organism>
<sequence>MRKHWLAGILALSMASAASSCLALECSGMGSWLNAACQRVDDTFSTGTPDLYFSGYTWHDPATYDEDKRKTFNDHAWGLGFGRHTTDAQGNDDIVYGMVFSDSHYKPELLTGYARLWFAPVAGQWSVAAGYTAGLTSRRDIFGGIPFPIVLPLAAVRYDKLSVMGTFIPKVGGGFNHGNVAFFFGRYEY</sequence>
<keyword evidence="4 8" id="KW-0732">Signal</keyword>
<keyword evidence="10" id="KW-1185">Reference proteome</keyword>
<proteinExistence type="inferred from homology"/>
<dbReference type="EC" id="2.3.1.-" evidence="9"/>
<accession>A0A0N0GPB3</accession>
<dbReference type="STRING" id="857265.WG78_09550"/>
<evidence type="ECO:0000313" key="9">
    <source>
        <dbReference type="EMBL" id="KPC53324.1"/>
    </source>
</evidence>
<dbReference type="Pfam" id="PF07017">
    <property type="entry name" value="PagP"/>
    <property type="match status" value="1"/>
</dbReference>
<feature type="signal peptide" evidence="8">
    <location>
        <begin position="1"/>
        <end position="23"/>
    </location>
</feature>
<keyword evidence="6" id="KW-0998">Cell outer membrane</keyword>
<name>A0A0N0GPB3_9NEIS</name>
<protein>
    <submittedName>
        <fullName evidence="9">Lipid A palmitoyltransferase PagP</fullName>
        <ecNumber evidence="9">2.3.1.-</ecNumber>
    </submittedName>
</protein>
<dbReference type="InterPro" id="IPR009746">
    <property type="entry name" value="LipidA_acyl_PagP"/>
</dbReference>
<evidence type="ECO:0000256" key="1">
    <source>
        <dbReference type="ARBA" id="ARBA00004442"/>
    </source>
</evidence>
<dbReference type="GO" id="GO:0016746">
    <property type="term" value="F:acyltransferase activity"/>
    <property type="evidence" value="ECO:0007669"/>
    <property type="project" value="UniProtKB-KW"/>
</dbReference>
<reference evidence="9 10" key="1">
    <citation type="submission" date="2015-07" db="EMBL/GenBank/DDBJ databases">
        <title>Draft genome sequence of the Amantichitinum ursilacus IGB-41, a new chitin-degrading bacterium.</title>
        <authorList>
            <person name="Kirstahler P."/>
            <person name="Guenther M."/>
            <person name="Grumaz C."/>
            <person name="Rupp S."/>
            <person name="Zibek S."/>
            <person name="Sohn K."/>
        </authorList>
    </citation>
    <scope>NUCLEOTIDE SEQUENCE [LARGE SCALE GENOMIC DNA]</scope>
    <source>
        <strain evidence="9 10">IGB-41</strain>
    </source>
</reference>
<dbReference type="Gene3D" id="2.40.160.20">
    <property type="match status" value="1"/>
</dbReference>
<feature type="chain" id="PRO_5005849771" evidence="8">
    <location>
        <begin position="24"/>
        <end position="189"/>
    </location>
</feature>
<evidence type="ECO:0000256" key="5">
    <source>
        <dbReference type="ARBA" id="ARBA00023136"/>
    </source>
</evidence>
<evidence type="ECO:0000256" key="3">
    <source>
        <dbReference type="ARBA" id="ARBA00022679"/>
    </source>
</evidence>
<evidence type="ECO:0000256" key="7">
    <source>
        <dbReference type="ARBA" id="ARBA00023315"/>
    </source>
</evidence>
<dbReference type="RefSeq" id="WP_053937564.1">
    <property type="nucleotide sequence ID" value="NZ_LAQT01000007.1"/>
</dbReference>
<dbReference type="SUPFAM" id="SSF56925">
    <property type="entry name" value="OMPA-like"/>
    <property type="match status" value="1"/>
</dbReference>
<evidence type="ECO:0000256" key="4">
    <source>
        <dbReference type="ARBA" id="ARBA00022729"/>
    </source>
</evidence>
<keyword evidence="3 9" id="KW-0808">Transferase</keyword>
<keyword evidence="7 9" id="KW-0012">Acyltransferase</keyword>
<dbReference type="Proteomes" id="UP000037939">
    <property type="component" value="Unassembled WGS sequence"/>
</dbReference>
<gene>
    <name evidence="9" type="primary">pagP</name>
    <name evidence="9" type="ORF">WG78_09550</name>
</gene>
<dbReference type="OrthoDB" id="9156803at2"/>
<dbReference type="InterPro" id="IPR011250">
    <property type="entry name" value="OMP/PagP_B-barrel"/>
</dbReference>
<comment type="subcellular location">
    <subcellularLocation>
        <location evidence="1">Cell outer membrane</location>
    </subcellularLocation>
</comment>
<evidence type="ECO:0000256" key="2">
    <source>
        <dbReference type="ARBA" id="ARBA00006368"/>
    </source>
</evidence>
<comment type="caution">
    <text evidence="9">The sequence shown here is derived from an EMBL/GenBank/DDBJ whole genome shotgun (WGS) entry which is preliminary data.</text>
</comment>
<dbReference type="PROSITE" id="PS51257">
    <property type="entry name" value="PROKAR_LIPOPROTEIN"/>
    <property type="match status" value="1"/>
</dbReference>
<comment type="similarity">
    <text evidence="2">Belongs to the lipid A palmitoyltransferase family.</text>
</comment>
<dbReference type="GO" id="GO:0009279">
    <property type="term" value="C:cell outer membrane"/>
    <property type="evidence" value="ECO:0007669"/>
    <property type="project" value="UniProtKB-SubCell"/>
</dbReference>
<dbReference type="AlphaFoldDB" id="A0A0N0GPB3"/>
<evidence type="ECO:0000256" key="8">
    <source>
        <dbReference type="SAM" id="SignalP"/>
    </source>
</evidence>
<evidence type="ECO:0000313" key="10">
    <source>
        <dbReference type="Proteomes" id="UP000037939"/>
    </source>
</evidence>
<keyword evidence="5" id="KW-0472">Membrane</keyword>